<protein>
    <recommendedName>
        <fullName evidence="4">DUF1850 domain-containing protein</fullName>
    </recommendedName>
</protein>
<feature type="transmembrane region" description="Helical" evidence="1">
    <location>
        <begin position="16"/>
        <end position="33"/>
    </location>
</feature>
<accession>A0A0U3W9L7</accession>
<keyword evidence="1" id="KW-1133">Transmembrane helix</keyword>
<name>A0A0U3W9L7_9BACI</name>
<dbReference type="RefSeq" id="WP_068446731.1">
    <property type="nucleotide sequence ID" value="NZ_CP013862.1"/>
</dbReference>
<dbReference type="Pfam" id="PF08905">
    <property type="entry name" value="DUF1850"/>
    <property type="match status" value="1"/>
</dbReference>
<organism evidence="2 3">
    <name type="scientific">Lentibacillus amyloliquefaciens</name>
    <dbReference type="NCBI Taxonomy" id="1472767"/>
    <lineage>
        <taxon>Bacteria</taxon>
        <taxon>Bacillati</taxon>
        <taxon>Bacillota</taxon>
        <taxon>Bacilli</taxon>
        <taxon>Bacillales</taxon>
        <taxon>Bacillaceae</taxon>
        <taxon>Lentibacillus</taxon>
    </lineage>
</organism>
<reference evidence="2 3" key="1">
    <citation type="submission" date="2016-01" db="EMBL/GenBank/DDBJ databases">
        <title>Complete genome sequence of strain Lentibacillus amyloliquefaciens LAM0015T isolated from saline sediment.</title>
        <authorList>
            <person name="Wang J.-L."/>
            <person name="He M.-X."/>
        </authorList>
    </citation>
    <scope>NUCLEOTIDE SEQUENCE [LARGE SCALE GENOMIC DNA]</scope>
    <source>
        <strain evidence="2 3">LAM0015</strain>
    </source>
</reference>
<keyword evidence="3" id="KW-1185">Reference proteome</keyword>
<gene>
    <name evidence="2" type="ORF">AOX59_15070</name>
</gene>
<evidence type="ECO:0000256" key="1">
    <source>
        <dbReference type="SAM" id="Phobius"/>
    </source>
</evidence>
<keyword evidence="1" id="KW-0472">Membrane</keyword>
<sequence length="177" mass="20360">MTASSERRPSLHKHRLAVLLIGLIIFIGIYLLMKDVHVMYATADNDDVLIAERINADTTFSSRYLHSVAKCLIIEKYEVSEDYEMVLMESWNCSFGAGIETKPPPGATDRMEDGYYVIDNIDQTFQEILLHPVSIAEQKLTIDGHTWNISRKPFEGRTFSLEIEKQNWFVFLIEKLS</sequence>
<dbReference type="AlphaFoldDB" id="A0A0U3W9L7"/>
<dbReference type="Proteomes" id="UP000050331">
    <property type="component" value="Chromosome"/>
</dbReference>
<dbReference type="EMBL" id="CP013862">
    <property type="protein sequence ID" value="ALX49776.1"/>
    <property type="molecule type" value="Genomic_DNA"/>
</dbReference>
<evidence type="ECO:0000313" key="3">
    <source>
        <dbReference type="Proteomes" id="UP000050331"/>
    </source>
</evidence>
<evidence type="ECO:0000313" key="2">
    <source>
        <dbReference type="EMBL" id="ALX49776.1"/>
    </source>
</evidence>
<dbReference type="KEGG" id="lao:AOX59_15070"/>
<keyword evidence="1" id="KW-0812">Transmembrane</keyword>
<dbReference type="InterPro" id="IPR015001">
    <property type="entry name" value="DUF1850"/>
</dbReference>
<dbReference type="STRING" id="1472767.AOX59_15070"/>
<proteinExistence type="predicted"/>
<dbReference type="OrthoDB" id="4304at2"/>
<evidence type="ECO:0008006" key="4">
    <source>
        <dbReference type="Google" id="ProtNLM"/>
    </source>
</evidence>